<keyword evidence="4" id="KW-1185">Reference proteome</keyword>
<keyword evidence="3" id="KW-0675">Receptor</keyword>
<name>A0A2U1KJN9_ARTAN</name>
<evidence type="ECO:0000313" key="4">
    <source>
        <dbReference type="Proteomes" id="UP000245207"/>
    </source>
</evidence>
<proteinExistence type="predicted"/>
<evidence type="ECO:0000313" key="3">
    <source>
        <dbReference type="EMBL" id="PWA36975.1"/>
    </source>
</evidence>
<dbReference type="AlphaFoldDB" id="A0A2U1KJN9"/>
<reference evidence="3 4" key="1">
    <citation type="journal article" date="2018" name="Mol. Plant">
        <title>The genome of Artemisia annua provides insight into the evolution of Asteraceae family and artemisinin biosynthesis.</title>
        <authorList>
            <person name="Shen Q."/>
            <person name="Zhang L."/>
            <person name="Liao Z."/>
            <person name="Wang S."/>
            <person name="Yan T."/>
            <person name="Shi P."/>
            <person name="Liu M."/>
            <person name="Fu X."/>
            <person name="Pan Q."/>
            <person name="Wang Y."/>
            <person name="Lv Z."/>
            <person name="Lu X."/>
            <person name="Zhang F."/>
            <person name="Jiang W."/>
            <person name="Ma Y."/>
            <person name="Chen M."/>
            <person name="Hao X."/>
            <person name="Li L."/>
            <person name="Tang Y."/>
            <person name="Lv G."/>
            <person name="Zhou Y."/>
            <person name="Sun X."/>
            <person name="Brodelius P.E."/>
            <person name="Rose J.K.C."/>
            <person name="Tang K."/>
        </authorList>
    </citation>
    <scope>NUCLEOTIDE SEQUENCE [LARGE SCALE GENOMIC DNA]</scope>
    <source>
        <strain evidence="4">cv. Huhao1</strain>
        <tissue evidence="3">Leaf</tissue>
    </source>
</reference>
<accession>A0A2U1KJN9</accession>
<dbReference type="InterPro" id="IPR019339">
    <property type="entry name" value="CIR_N_dom"/>
</dbReference>
<evidence type="ECO:0000256" key="1">
    <source>
        <dbReference type="SAM" id="MobiDB-lite"/>
    </source>
</evidence>
<dbReference type="SMART" id="SM01083">
    <property type="entry name" value="Cir_N"/>
    <property type="match status" value="1"/>
</dbReference>
<comment type="caution">
    <text evidence="3">The sequence shown here is derived from an EMBL/GenBank/DDBJ whole genome shotgun (WGS) entry which is preliminary data.</text>
</comment>
<dbReference type="STRING" id="35608.A0A2U1KJN9"/>
<dbReference type="PANTHER" id="PTHR31861:SF15">
    <property type="entry name" value="DUF577 DOMAIN-CONTAINING PROTEIN"/>
    <property type="match status" value="1"/>
</dbReference>
<evidence type="ECO:0000259" key="2">
    <source>
        <dbReference type="SMART" id="SM01083"/>
    </source>
</evidence>
<gene>
    <name evidence="3" type="ORF">CTI12_AA594880</name>
</gene>
<feature type="compositionally biased region" description="Basic and acidic residues" evidence="1">
    <location>
        <begin position="29"/>
        <end position="53"/>
    </location>
</feature>
<dbReference type="PANTHER" id="PTHR31861">
    <property type="entry name" value="OS10G0507500 PROTEIN"/>
    <property type="match status" value="1"/>
</dbReference>
<organism evidence="3 4">
    <name type="scientific">Artemisia annua</name>
    <name type="common">Sweet wormwood</name>
    <dbReference type="NCBI Taxonomy" id="35608"/>
    <lineage>
        <taxon>Eukaryota</taxon>
        <taxon>Viridiplantae</taxon>
        <taxon>Streptophyta</taxon>
        <taxon>Embryophyta</taxon>
        <taxon>Tracheophyta</taxon>
        <taxon>Spermatophyta</taxon>
        <taxon>Magnoliopsida</taxon>
        <taxon>eudicotyledons</taxon>
        <taxon>Gunneridae</taxon>
        <taxon>Pentapetalae</taxon>
        <taxon>asterids</taxon>
        <taxon>campanulids</taxon>
        <taxon>Asterales</taxon>
        <taxon>Asteraceae</taxon>
        <taxon>Asteroideae</taxon>
        <taxon>Anthemideae</taxon>
        <taxon>Artemisiinae</taxon>
        <taxon>Artemisia</taxon>
    </lineage>
</organism>
<dbReference type="Proteomes" id="UP000245207">
    <property type="component" value="Unassembled WGS sequence"/>
</dbReference>
<dbReference type="OrthoDB" id="2159131at2759"/>
<feature type="domain" description="CBF1-interacting co-repressor CIR N-terminal" evidence="2">
    <location>
        <begin position="14"/>
        <end position="50"/>
    </location>
</feature>
<dbReference type="EMBL" id="PKPP01017419">
    <property type="protein sequence ID" value="PWA36975.1"/>
    <property type="molecule type" value="Genomic_DNA"/>
</dbReference>
<sequence length="121" mass="13813">MGGHRGLNILLQKRWNVYNFVNREKVRKDEEAAAKDEQLKREQSRKHDTELRLHQIRQARGLPSSSFSAPPPVEEEESKSSKHINLFEGIKIVDPSKARVGCRCIICDMVTKEDGINVVCS</sequence>
<feature type="region of interest" description="Disordered" evidence="1">
    <location>
        <begin position="29"/>
        <end position="80"/>
    </location>
</feature>
<protein>
    <submittedName>
        <fullName evidence="3">Leukocyte receptor cluster member 1</fullName>
    </submittedName>
</protein>